<dbReference type="SUPFAM" id="SSF53448">
    <property type="entry name" value="Nucleotide-diphospho-sugar transferases"/>
    <property type="match status" value="1"/>
</dbReference>
<protein>
    <submittedName>
        <fullName evidence="1">Glycosyl transferase family 8</fullName>
    </submittedName>
</protein>
<proteinExistence type="predicted"/>
<keyword evidence="1" id="KW-0808">Transferase</keyword>
<dbReference type="PANTHER" id="PTHR35105">
    <property type="entry name" value="EXPRESSED PROTEIN"/>
    <property type="match status" value="1"/>
</dbReference>
<dbReference type="InterPro" id="IPR029044">
    <property type="entry name" value="Nucleotide-diphossugar_trans"/>
</dbReference>
<dbReference type="Proteomes" id="UP000218418">
    <property type="component" value="Chromosome"/>
</dbReference>
<name>A0A1Z4LID9_9CYAN</name>
<dbReference type="InterPro" id="IPR002495">
    <property type="entry name" value="Glyco_trans_8"/>
</dbReference>
<keyword evidence="2" id="KW-1185">Reference proteome</keyword>
<dbReference type="EMBL" id="AP018227">
    <property type="protein sequence ID" value="BAY80997.1"/>
    <property type="molecule type" value="Genomic_DNA"/>
</dbReference>
<gene>
    <name evidence="1" type="ORF">NIES267_04620</name>
</gene>
<dbReference type="GO" id="GO:0016757">
    <property type="term" value="F:glycosyltransferase activity"/>
    <property type="evidence" value="ECO:0007669"/>
    <property type="project" value="InterPro"/>
</dbReference>
<organism evidence="1 2">
    <name type="scientific">Calothrix parasitica NIES-267</name>
    <dbReference type="NCBI Taxonomy" id="1973488"/>
    <lineage>
        <taxon>Bacteria</taxon>
        <taxon>Bacillati</taxon>
        <taxon>Cyanobacteriota</taxon>
        <taxon>Cyanophyceae</taxon>
        <taxon>Nostocales</taxon>
        <taxon>Calotrichaceae</taxon>
        <taxon>Calothrix</taxon>
    </lineage>
</organism>
<evidence type="ECO:0000313" key="2">
    <source>
        <dbReference type="Proteomes" id="UP000218418"/>
    </source>
</evidence>
<reference evidence="1 2" key="1">
    <citation type="submission" date="2017-06" db="EMBL/GenBank/DDBJ databases">
        <title>Genome sequencing of cyanobaciteial culture collection at National Institute for Environmental Studies (NIES).</title>
        <authorList>
            <person name="Hirose Y."/>
            <person name="Shimura Y."/>
            <person name="Fujisawa T."/>
            <person name="Nakamura Y."/>
            <person name="Kawachi M."/>
        </authorList>
    </citation>
    <scope>NUCLEOTIDE SEQUENCE [LARGE SCALE GENOMIC DNA]</scope>
    <source>
        <strain evidence="1 2">NIES-267</strain>
    </source>
</reference>
<evidence type="ECO:0000313" key="1">
    <source>
        <dbReference type="EMBL" id="BAY80997.1"/>
    </source>
</evidence>
<dbReference type="AlphaFoldDB" id="A0A1Z4LID9"/>
<accession>A0A1Z4LID9</accession>
<dbReference type="OrthoDB" id="583646at2"/>
<sequence>MDETVRVYVGTDRSQVLAVKVLEHSIKRHTKLDVEVHPMLDLPIKKPLDPKNWQRTGFSFSRFCIPKLSNYSGKAIYLDADMLVFQDIAELWNLDFDGAKVVIQEEIPEQYKNTDNKLGAPAKRKKQCAVMLLDCGRLDWEIENIIDELDKDEYDYETLMHELCILDENQDIKCGVPFKWNSLEHYDENTCLIHYTDMATQPWVSCKNRFGYLWLNELRLMLKNNSISMNEIQKEIDLGFFRPSLIKELKYGQIIPGFLQPFFQKSNEALDKKSEFKPHKEVYRLKKIRKKAMKDYKESQLIN</sequence>
<dbReference type="PANTHER" id="PTHR35105:SF2">
    <property type="entry name" value="PROTEIN CDI"/>
    <property type="match status" value="1"/>
</dbReference>
<dbReference type="Pfam" id="PF01501">
    <property type="entry name" value="Glyco_transf_8"/>
    <property type="match status" value="1"/>
</dbReference>
<dbReference type="Gene3D" id="3.90.550.10">
    <property type="entry name" value="Spore Coat Polysaccharide Biosynthesis Protein SpsA, Chain A"/>
    <property type="match status" value="1"/>
</dbReference>